<sequence length="210" mass="23405">MPSFLIALTLGACILSVFIVVAAVIRARKLNTLHINAVKSRRLLENALFSRAQHAQEFADSGALDIASAVLLKSAAQDAAHAVDLPLVDDGLDSLSLKIPAGTIDATYSELVAYSKERNENLAAEDRLSVESELSRVLQLTVDELDRDELDTHEKLLLSKLERDRRDVRMTRRFHNTHVSQARRVRRSRFTRSLRLAGRAPMPQTVDLVD</sequence>
<dbReference type="RefSeq" id="WP_131279963.1">
    <property type="nucleotide sequence ID" value="NZ_JBHSLR010000009.1"/>
</dbReference>
<evidence type="ECO:0000313" key="2">
    <source>
        <dbReference type="Proteomes" id="UP000293036"/>
    </source>
</evidence>
<accession>A0A4Q9V1B3</accession>
<evidence type="ECO:0000313" key="1">
    <source>
        <dbReference type="EMBL" id="TBW22876.1"/>
    </source>
</evidence>
<evidence type="ECO:0008006" key="3">
    <source>
        <dbReference type="Google" id="ProtNLM"/>
    </source>
</evidence>
<comment type="caution">
    <text evidence="1">The sequence shown here is derived from an EMBL/GenBank/DDBJ whole genome shotgun (WGS) entry which is preliminary data.</text>
</comment>
<keyword evidence="2" id="KW-1185">Reference proteome</keyword>
<name>A0A4Q9V1B3_9ACTO</name>
<gene>
    <name evidence="1" type="ORF">EZJ44_02975</name>
</gene>
<dbReference type="AlphaFoldDB" id="A0A4Q9V1B3"/>
<protein>
    <recommendedName>
        <fullName evidence="3">Secreted protein</fullName>
    </recommendedName>
</protein>
<dbReference type="Proteomes" id="UP000293036">
    <property type="component" value="Unassembled WGS sequence"/>
</dbReference>
<dbReference type="EMBL" id="SJDT01000002">
    <property type="protein sequence ID" value="TBW22876.1"/>
    <property type="molecule type" value="Genomic_DNA"/>
</dbReference>
<organism evidence="1 2">
    <name type="scientific">Arcanobacterium bovis</name>
    <dbReference type="NCBI Taxonomy" id="2529275"/>
    <lineage>
        <taxon>Bacteria</taxon>
        <taxon>Bacillati</taxon>
        <taxon>Actinomycetota</taxon>
        <taxon>Actinomycetes</taxon>
        <taxon>Actinomycetales</taxon>
        <taxon>Actinomycetaceae</taxon>
        <taxon>Arcanobacterium</taxon>
    </lineage>
</organism>
<dbReference type="OrthoDB" id="3214694at2"/>
<reference evidence="1 2" key="1">
    <citation type="submission" date="2019-02" db="EMBL/GenBank/DDBJ databases">
        <title>Arcanobacterium bovis sp. nov., isolated from the milk of a cow with mastitis.</title>
        <authorList>
            <person name="Sammra O."/>
            <person name="Foster G."/>
            <person name="Hassan A."/>
            <person name="Alssahen M."/>
            <person name="Laemmler C."/>
            <person name="Borowiak M."/>
            <person name="Malorny B."/>
            <person name="Abdulmawjood A."/>
        </authorList>
    </citation>
    <scope>NUCLEOTIDE SEQUENCE [LARGE SCALE GENOMIC DNA]</scope>
    <source>
        <strain evidence="1 2">C605018/01/1</strain>
    </source>
</reference>
<proteinExistence type="predicted"/>